<dbReference type="Gene3D" id="3.10.450.580">
    <property type="entry name" value="Mediator complex, subunit Med6"/>
    <property type="match status" value="1"/>
</dbReference>
<keyword evidence="4" id="KW-0804">Transcription</keyword>
<dbReference type="GO" id="GO:0003712">
    <property type="term" value="F:transcription coregulator activity"/>
    <property type="evidence" value="ECO:0007669"/>
    <property type="project" value="InterPro"/>
</dbReference>
<protein>
    <submittedName>
        <fullName evidence="7">Uncharacterized protein</fullName>
    </submittedName>
</protein>
<accession>X6MWZ2</accession>
<dbReference type="Proteomes" id="UP000023152">
    <property type="component" value="Unassembled WGS sequence"/>
</dbReference>
<reference evidence="7 8" key="1">
    <citation type="journal article" date="2013" name="Curr. Biol.">
        <title>The Genome of the Foraminiferan Reticulomyxa filosa.</title>
        <authorList>
            <person name="Glockner G."/>
            <person name="Hulsmann N."/>
            <person name="Schleicher M."/>
            <person name="Noegel A.A."/>
            <person name="Eichinger L."/>
            <person name="Gallinger C."/>
            <person name="Pawlowski J."/>
            <person name="Sierra R."/>
            <person name="Euteneuer U."/>
            <person name="Pillet L."/>
            <person name="Moustafa A."/>
            <person name="Platzer M."/>
            <person name="Groth M."/>
            <person name="Szafranski K."/>
            <person name="Schliwa M."/>
        </authorList>
    </citation>
    <scope>NUCLEOTIDE SEQUENCE [LARGE SCALE GENOMIC DNA]</scope>
</reference>
<dbReference type="GO" id="GO:0016592">
    <property type="term" value="C:mediator complex"/>
    <property type="evidence" value="ECO:0007669"/>
    <property type="project" value="InterPro"/>
</dbReference>
<comment type="similarity">
    <text evidence="2">Belongs to the Mediator complex subunit 6 family.</text>
</comment>
<dbReference type="AlphaFoldDB" id="X6MWZ2"/>
<gene>
    <name evidence="7" type="ORF">RFI_18742</name>
</gene>
<feature type="compositionally biased region" description="Basic and acidic residues" evidence="6">
    <location>
        <begin position="405"/>
        <end position="426"/>
    </location>
</feature>
<evidence type="ECO:0000256" key="5">
    <source>
        <dbReference type="ARBA" id="ARBA00023242"/>
    </source>
</evidence>
<keyword evidence="3" id="KW-0805">Transcription regulation</keyword>
<dbReference type="OrthoDB" id="344220at2759"/>
<keyword evidence="5" id="KW-0539">Nucleus</keyword>
<feature type="region of interest" description="Disordered" evidence="6">
    <location>
        <begin position="401"/>
        <end position="446"/>
    </location>
</feature>
<evidence type="ECO:0000256" key="3">
    <source>
        <dbReference type="ARBA" id="ARBA00023015"/>
    </source>
</evidence>
<dbReference type="InterPro" id="IPR007018">
    <property type="entry name" value="Mediator_Med6"/>
</dbReference>
<evidence type="ECO:0000256" key="1">
    <source>
        <dbReference type="ARBA" id="ARBA00004123"/>
    </source>
</evidence>
<dbReference type="GO" id="GO:0006357">
    <property type="term" value="P:regulation of transcription by RNA polymerase II"/>
    <property type="evidence" value="ECO:0007669"/>
    <property type="project" value="InterPro"/>
</dbReference>
<comment type="caution">
    <text evidence="7">The sequence shown here is derived from an EMBL/GenBank/DDBJ whole genome shotgun (WGS) entry which is preliminary data.</text>
</comment>
<evidence type="ECO:0000313" key="8">
    <source>
        <dbReference type="Proteomes" id="UP000023152"/>
    </source>
</evidence>
<dbReference type="Pfam" id="PF04934">
    <property type="entry name" value="Med6"/>
    <property type="match status" value="1"/>
</dbReference>
<dbReference type="InterPro" id="IPR038566">
    <property type="entry name" value="Mediator_Med6_sf"/>
</dbReference>
<proteinExistence type="inferred from homology"/>
<evidence type="ECO:0000256" key="4">
    <source>
        <dbReference type="ARBA" id="ARBA00023163"/>
    </source>
</evidence>
<evidence type="ECO:0000256" key="6">
    <source>
        <dbReference type="SAM" id="MobiDB-lite"/>
    </source>
</evidence>
<evidence type="ECO:0000256" key="2">
    <source>
        <dbReference type="ARBA" id="ARBA00007526"/>
    </source>
</evidence>
<dbReference type="EMBL" id="ASPP01014794">
    <property type="protein sequence ID" value="ETO18523.1"/>
    <property type="molecule type" value="Genomic_DNA"/>
</dbReference>
<comment type="subcellular location">
    <subcellularLocation>
        <location evidence="1">Nucleus</location>
    </subcellularLocation>
</comment>
<evidence type="ECO:0000313" key="7">
    <source>
        <dbReference type="EMBL" id="ETO18523.1"/>
    </source>
</evidence>
<name>X6MWZ2_RETFI</name>
<organism evidence="7 8">
    <name type="scientific">Reticulomyxa filosa</name>
    <dbReference type="NCBI Taxonomy" id="46433"/>
    <lineage>
        <taxon>Eukaryota</taxon>
        <taxon>Sar</taxon>
        <taxon>Rhizaria</taxon>
        <taxon>Retaria</taxon>
        <taxon>Foraminifera</taxon>
        <taxon>Monothalamids</taxon>
        <taxon>Reticulomyxidae</taxon>
        <taxon>Reticulomyxa</taxon>
    </lineage>
</organism>
<keyword evidence="8" id="KW-1185">Reference proteome</keyword>
<dbReference type="PANTHER" id="PTHR13104">
    <property type="entry name" value="MED-6-RELATED"/>
    <property type="match status" value="1"/>
</dbReference>
<sequence length="470" mass="54645">MSNSLELKGAGTPSVNGIYSQVEEKVYEKIETEKSEKFRIQVEKISGYGTVWAVQRTDITQPITFYFFKADQLDQVTAGVAGIDPCPSLTLIDSTSKRTVNEEKINELKQKEKSERAKWTKPNKDNKDKTKVLYWNRLLDQWCECTIDDCQSGYINVSSRQHDFSVWIQQDSDLLLPATFDNQQTPKSWKRGAFVYVWCRQSLQWDLGTVDQIQSDYIFVKFKKSKDSFVELLKIYMSHLSKQHHEKEEEEKKEDPESSYCQSWSYPAWLGTYPLHQDTVLDYFKHSDFYDRTCNNEILAMQINIDANQLQKMKGKEYSVDRTTIKNNPLYLCIHENLRTSVQDVELMKVYYSPGVNGHPHRGHIFPMPVIDMIFMNKLRTAMFHINHAFQSVQDMKSHQLSRGMEWDRNKDTEKDKDKQKVESSHSADIADNQYSSNARKKKKVTISNSNEYASLVDSLIAETISSTNT</sequence>